<evidence type="ECO:0000256" key="3">
    <source>
        <dbReference type="ARBA" id="ARBA00016961"/>
    </source>
</evidence>
<keyword evidence="4 14" id="KW-0285">Flavoprotein</keyword>
<comment type="similarity">
    <text evidence="1 14">Belongs to the class-I pyridine nucleotide-disulfide oxidoreductase family.</text>
</comment>
<dbReference type="FunFam" id="3.30.390.30:FF:000001">
    <property type="entry name" value="Dihydrolipoyl dehydrogenase"/>
    <property type="match status" value="1"/>
</dbReference>
<dbReference type="PRINTS" id="PR00368">
    <property type="entry name" value="FADPNR"/>
</dbReference>
<feature type="binding site" evidence="12">
    <location>
        <position position="274"/>
    </location>
    <ligand>
        <name>NAD(+)</name>
        <dbReference type="ChEBI" id="CHEBI:57540"/>
    </ligand>
</feature>
<dbReference type="PROSITE" id="PS00076">
    <property type="entry name" value="PYRIDINE_REDOX_1"/>
    <property type="match status" value="1"/>
</dbReference>
<evidence type="ECO:0000259" key="15">
    <source>
        <dbReference type="Pfam" id="PF02852"/>
    </source>
</evidence>
<feature type="binding site" evidence="12">
    <location>
        <position position="315"/>
    </location>
    <ligand>
        <name>FAD</name>
        <dbReference type="ChEBI" id="CHEBI:57692"/>
    </ligand>
</feature>
<evidence type="ECO:0000259" key="16">
    <source>
        <dbReference type="Pfam" id="PF07992"/>
    </source>
</evidence>
<accession>G8TYZ4</accession>
<keyword evidence="8" id="KW-1015">Disulfide bond</keyword>
<dbReference type="HOGENOM" id="CLU_016755_0_3_9"/>
<keyword evidence="18" id="KW-1185">Reference proteome</keyword>
<dbReference type="NCBIfam" id="TIGR01350">
    <property type="entry name" value="lipoamide_DH"/>
    <property type="match status" value="1"/>
</dbReference>
<comment type="catalytic activity">
    <reaction evidence="10 14">
        <text>N(6)-[(R)-dihydrolipoyl]-L-lysyl-[protein] + NAD(+) = N(6)-[(R)-lipoyl]-L-lysyl-[protein] + NADH + H(+)</text>
        <dbReference type="Rhea" id="RHEA:15045"/>
        <dbReference type="Rhea" id="RHEA-COMP:10474"/>
        <dbReference type="Rhea" id="RHEA-COMP:10475"/>
        <dbReference type="ChEBI" id="CHEBI:15378"/>
        <dbReference type="ChEBI" id="CHEBI:57540"/>
        <dbReference type="ChEBI" id="CHEBI:57945"/>
        <dbReference type="ChEBI" id="CHEBI:83099"/>
        <dbReference type="ChEBI" id="CHEBI:83100"/>
        <dbReference type="EC" id="1.8.1.4"/>
    </reaction>
</comment>
<keyword evidence="5 12" id="KW-0274">FAD</keyword>
<dbReference type="SUPFAM" id="SSF51905">
    <property type="entry name" value="FAD/NAD(P)-binding domain"/>
    <property type="match status" value="1"/>
</dbReference>
<name>G8TYZ4_SULAD</name>
<dbReference type="Gene3D" id="3.50.50.60">
    <property type="entry name" value="FAD/NAD(P)-binding domain"/>
    <property type="match status" value="2"/>
</dbReference>
<dbReference type="InterPro" id="IPR012999">
    <property type="entry name" value="Pyr_OxRdtase_I_AS"/>
</dbReference>
<dbReference type="InterPro" id="IPR023753">
    <property type="entry name" value="FAD/NAD-binding_dom"/>
</dbReference>
<feature type="binding site" evidence="12">
    <location>
        <begin position="321"/>
        <end position="324"/>
    </location>
    <ligand>
        <name>FAD</name>
        <dbReference type="ChEBI" id="CHEBI:57692"/>
    </ligand>
</feature>
<evidence type="ECO:0000256" key="9">
    <source>
        <dbReference type="ARBA" id="ARBA00023284"/>
    </source>
</evidence>
<protein>
    <recommendedName>
        <fullName evidence="3 14">Dihydrolipoyl dehydrogenase</fullName>
        <ecNumber evidence="2 14">1.8.1.4</ecNumber>
    </recommendedName>
</protein>
<organism evidence="17 18">
    <name type="scientific">Sulfobacillus acidophilus (strain ATCC 700253 / DSM 10332 / NAL)</name>
    <dbReference type="NCBI Taxonomy" id="679936"/>
    <lineage>
        <taxon>Bacteria</taxon>
        <taxon>Bacillati</taxon>
        <taxon>Bacillota</taxon>
        <taxon>Clostridia</taxon>
        <taxon>Eubacteriales</taxon>
        <taxon>Clostridiales Family XVII. Incertae Sedis</taxon>
        <taxon>Sulfobacillus</taxon>
    </lineage>
</organism>
<keyword evidence="9 14" id="KW-0676">Redox-active center</keyword>
<dbReference type="SUPFAM" id="SSF55424">
    <property type="entry name" value="FAD/NAD-linked reductases, dimerisation (C-terminal) domain"/>
    <property type="match status" value="1"/>
</dbReference>
<evidence type="ECO:0000256" key="6">
    <source>
        <dbReference type="ARBA" id="ARBA00023002"/>
    </source>
</evidence>
<feature type="binding site" evidence="12">
    <location>
        <begin position="147"/>
        <end position="149"/>
    </location>
    <ligand>
        <name>FAD</name>
        <dbReference type="ChEBI" id="CHEBI:57692"/>
    </ligand>
</feature>
<dbReference type="EC" id="1.8.1.4" evidence="2 14"/>
<feature type="binding site" evidence="12">
    <location>
        <position position="56"/>
    </location>
    <ligand>
        <name>FAD</name>
        <dbReference type="ChEBI" id="CHEBI:57692"/>
    </ligand>
</feature>
<dbReference type="InterPro" id="IPR004099">
    <property type="entry name" value="Pyr_nucl-diS_OxRdtase_dimer"/>
</dbReference>
<dbReference type="EMBL" id="CP003179">
    <property type="protein sequence ID" value="AEW05173.1"/>
    <property type="molecule type" value="Genomic_DNA"/>
</dbReference>
<dbReference type="InterPro" id="IPR001100">
    <property type="entry name" value="Pyr_nuc-diS_OxRdtase"/>
</dbReference>
<dbReference type="GO" id="GO:0006103">
    <property type="term" value="P:2-oxoglutarate metabolic process"/>
    <property type="evidence" value="ECO:0007669"/>
    <property type="project" value="TreeGrafter"/>
</dbReference>
<dbReference type="GO" id="GO:0004148">
    <property type="term" value="F:dihydrolipoyl dehydrogenase (NADH) activity"/>
    <property type="evidence" value="ECO:0007669"/>
    <property type="project" value="UniProtKB-EC"/>
</dbReference>
<dbReference type="STRING" id="679936.Sulac_1677"/>
<evidence type="ECO:0000256" key="14">
    <source>
        <dbReference type="RuleBase" id="RU003692"/>
    </source>
</evidence>
<reference evidence="17 18" key="2">
    <citation type="journal article" date="2012" name="Stand. Genomic Sci.">
        <title>Complete genome sequence of the moderately thermophilic mineral-sulfide-oxidizing firmicute Sulfobacillus acidophilus type strain (NAL(T)).</title>
        <authorList>
            <person name="Anderson I."/>
            <person name="Chertkov O."/>
            <person name="Chen A."/>
            <person name="Saunders E."/>
            <person name="Lapidus A."/>
            <person name="Nolan M."/>
            <person name="Lucas S."/>
            <person name="Hammon N."/>
            <person name="Deshpande S."/>
            <person name="Cheng J.F."/>
            <person name="Han C."/>
            <person name="Tapia R."/>
            <person name="Goodwin L.A."/>
            <person name="Pitluck S."/>
            <person name="Liolios K."/>
            <person name="Pagani I."/>
            <person name="Ivanova N."/>
            <person name="Mikhailova N."/>
            <person name="Pati A."/>
            <person name="Palaniappan K."/>
            <person name="Land M."/>
            <person name="Pan C."/>
            <person name="Rohde M."/>
            <person name="Pukall R."/>
            <person name="Goker M."/>
            <person name="Detter J.C."/>
            <person name="Woyke T."/>
            <person name="Bristow J."/>
            <person name="Eisen J.A."/>
            <person name="Markowitz V."/>
            <person name="Hugenholtz P."/>
            <person name="Kyrpides N.C."/>
            <person name="Klenk H.P."/>
            <person name="Mavromatis K."/>
        </authorList>
    </citation>
    <scope>NUCLEOTIDE SEQUENCE [LARGE SCALE GENOMIC DNA]</scope>
    <source>
        <strain evidence="18">ATCC 700253 / DSM 10332 / NAL</strain>
    </source>
</reference>
<dbReference type="PIRSF" id="PIRSF000350">
    <property type="entry name" value="Mercury_reductase_MerA"/>
    <property type="match status" value="1"/>
</dbReference>
<dbReference type="InterPro" id="IPR036188">
    <property type="entry name" value="FAD/NAD-bd_sf"/>
</dbReference>
<feature type="active site" description="Proton acceptor" evidence="11">
    <location>
        <position position="447"/>
    </location>
</feature>
<comment type="miscellaneous">
    <text evidence="14">The active site is a redox-active disulfide bond.</text>
</comment>
<feature type="disulfide bond" description="Redox-active" evidence="13">
    <location>
        <begin position="47"/>
        <end position="52"/>
    </location>
</feature>
<dbReference type="Proteomes" id="UP000005439">
    <property type="component" value="Chromosome"/>
</dbReference>
<evidence type="ECO:0000256" key="7">
    <source>
        <dbReference type="ARBA" id="ARBA00023027"/>
    </source>
</evidence>
<feature type="binding site" evidence="12">
    <location>
        <begin position="184"/>
        <end position="191"/>
    </location>
    <ligand>
        <name>NAD(+)</name>
        <dbReference type="ChEBI" id="CHEBI:57540"/>
    </ligand>
</feature>
<evidence type="ECO:0000313" key="17">
    <source>
        <dbReference type="EMBL" id="AEW05173.1"/>
    </source>
</evidence>
<dbReference type="AlphaFoldDB" id="G8TYZ4"/>
<evidence type="ECO:0000256" key="11">
    <source>
        <dbReference type="PIRSR" id="PIRSR000350-2"/>
    </source>
</evidence>
<gene>
    <name evidence="17" type="ordered locus">Sulac_1677</name>
</gene>
<dbReference type="PANTHER" id="PTHR22912">
    <property type="entry name" value="DISULFIDE OXIDOREDUCTASE"/>
    <property type="match status" value="1"/>
</dbReference>
<feature type="domain" description="Pyridine nucleotide-disulphide oxidoreductase dimerisation" evidence="15">
    <location>
        <begin position="349"/>
        <end position="458"/>
    </location>
</feature>
<dbReference type="PATRIC" id="fig|679936.5.peg.1746"/>
<keyword evidence="7 12" id="KW-0520">NAD</keyword>
<keyword evidence="12" id="KW-0547">Nucleotide-binding</keyword>
<dbReference type="Pfam" id="PF07992">
    <property type="entry name" value="Pyr_redox_2"/>
    <property type="match status" value="1"/>
</dbReference>
<dbReference type="Gene3D" id="3.30.390.30">
    <property type="match status" value="1"/>
</dbReference>
<feature type="binding site" evidence="12">
    <location>
        <position position="207"/>
    </location>
    <ligand>
        <name>NAD(+)</name>
        <dbReference type="ChEBI" id="CHEBI:57540"/>
    </ligand>
</feature>
<dbReference type="InterPro" id="IPR006258">
    <property type="entry name" value="Lipoamide_DH"/>
</dbReference>
<dbReference type="Pfam" id="PF02852">
    <property type="entry name" value="Pyr_redox_dim"/>
    <property type="match status" value="1"/>
</dbReference>
<evidence type="ECO:0000256" key="5">
    <source>
        <dbReference type="ARBA" id="ARBA00022827"/>
    </source>
</evidence>
<reference evidence="18" key="1">
    <citation type="submission" date="2011-12" db="EMBL/GenBank/DDBJ databases">
        <title>The complete genome of chromosome of Sulfobacillus acidophilus DSM 10332.</title>
        <authorList>
            <person name="Lucas S."/>
            <person name="Han J."/>
            <person name="Lapidus A."/>
            <person name="Bruce D."/>
            <person name="Goodwin L."/>
            <person name="Pitluck S."/>
            <person name="Peters L."/>
            <person name="Kyrpides N."/>
            <person name="Mavromatis K."/>
            <person name="Ivanova N."/>
            <person name="Mikhailova N."/>
            <person name="Chertkov O."/>
            <person name="Saunders E."/>
            <person name="Detter J.C."/>
            <person name="Tapia R."/>
            <person name="Han C."/>
            <person name="Land M."/>
            <person name="Hauser L."/>
            <person name="Markowitz V."/>
            <person name="Cheng J.-F."/>
            <person name="Hugenholtz P."/>
            <person name="Woyke T."/>
            <person name="Wu D."/>
            <person name="Pukall R."/>
            <person name="Gehrich-Schroeter G."/>
            <person name="Schneider S."/>
            <person name="Klenk H.-P."/>
            <person name="Eisen J.A."/>
        </authorList>
    </citation>
    <scope>NUCLEOTIDE SEQUENCE [LARGE SCALE GENOMIC DNA]</scope>
    <source>
        <strain evidence="18">ATCC 700253 / DSM 10332 / NAL</strain>
    </source>
</reference>
<evidence type="ECO:0000256" key="8">
    <source>
        <dbReference type="ARBA" id="ARBA00023157"/>
    </source>
</evidence>
<sequence>MVVGEFTESADVLIIGGGPGGYVAAIRAAELGQSVVLVERDAIGGVCLNVGCIPSKALISVADQAHQAHLWAERGVMYQGLSLDVDRIQAFRQQTVDRLTQGVRTLLEGHQVRVIEGEARFLGPHLVRVVSTYESQKIQFEKAIIATGSRPRALAGLPFDGVRVVSSTEALAFSEVPEHLVVVGGGYIGLELGTAWRKLGSQVTILEATPHLLPGFDRELVRPIERRLAQLGVRVMTNARVETARSTDDNVVLTVTRNDGSEVLEADRVLVTVGRVPNTDGLGLSEAGITLDGGGFIPVNERMATKVPHLYAIGDVTPGPMLAHKASHQGLVAAEAIAGLASAFDVTAIPSVIFTDPEIASVGLTADEAKSQGYDPVVGRFPLAANGRALTLQETDGQAVVIADRETGLLLGFHWVGSQASSVIAEGTLALEMGATLEDLALTVHAHPTLSEAWMEAAMVALDRPVHVLRRPRS</sequence>
<comment type="cofactor">
    <cofactor evidence="12 14">
        <name>FAD</name>
        <dbReference type="ChEBI" id="CHEBI:57692"/>
    </cofactor>
    <text evidence="12 14">Binds 1 FAD per subunit.</text>
</comment>
<dbReference type="KEGG" id="sap:Sulac_1677"/>
<evidence type="ECO:0000256" key="4">
    <source>
        <dbReference type="ARBA" id="ARBA00022630"/>
    </source>
</evidence>
<evidence type="ECO:0000256" key="12">
    <source>
        <dbReference type="PIRSR" id="PIRSR000350-3"/>
    </source>
</evidence>
<evidence type="ECO:0000256" key="10">
    <source>
        <dbReference type="ARBA" id="ARBA00049187"/>
    </source>
</evidence>
<evidence type="ECO:0000256" key="2">
    <source>
        <dbReference type="ARBA" id="ARBA00012608"/>
    </source>
</evidence>
<proteinExistence type="inferred from homology"/>
<evidence type="ECO:0000313" key="18">
    <source>
        <dbReference type="Proteomes" id="UP000005439"/>
    </source>
</evidence>
<dbReference type="PRINTS" id="PR00411">
    <property type="entry name" value="PNDRDTASEI"/>
</dbReference>
<dbReference type="InterPro" id="IPR016156">
    <property type="entry name" value="FAD/NAD-linked_Rdtase_dimer_sf"/>
</dbReference>
<evidence type="ECO:0000256" key="1">
    <source>
        <dbReference type="ARBA" id="ARBA00007532"/>
    </source>
</evidence>
<dbReference type="InterPro" id="IPR050151">
    <property type="entry name" value="Class-I_Pyr_Nuc-Dis_Oxidored"/>
</dbReference>
<keyword evidence="6 14" id="KW-0560">Oxidoreductase</keyword>
<feature type="domain" description="FAD/NAD(P)-binding" evidence="16">
    <location>
        <begin position="11"/>
        <end position="330"/>
    </location>
</feature>
<dbReference type="PANTHER" id="PTHR22912:SF160">
    <property type="entry name" value="DIHYDROLIPOYL DEHYDROGENASE"/>
    <property type="match status" value="1"/>
</dbReference>
<dbReference type="GO" id="GO:0050660">
    <property type="term" value="F:flavin adenine dinucleotide binding"/>
    <property type="evidence" value="ECO:0007669"/>
    <property type="project" value="InterPro"/>
</dbReference>
<evidence type="ECO:0000256" key="13">
    <source>
        <dbReference type="PIRSR" id="PIRSR000350-4"/>
    </source>
</evidence>